<dbReference type="Proteomes" id="UP000231701">
    <property type="component" value="Chromosome"/>
</dbReference>
<evidence type="ECO:0008006" key="4">
    <source>
        <dbReference type="Google" id="ProtNLM"/>
    </source>
</evidence>
<dbReference type="OrthoDB" id="9972675at2"/>
<name>A0A2K8KZF1_MARES</name>
<dbReference type="RefSeq" id="WP_100278141.1">
    <property type="nucleotide sequence ID" value="NZ_CP018799.1"/>
</dbReference>
<accession>A0A2K8KZF1</accession>
<evidence type="ECO:0000313" key="2">
    <source>
        <dbReference type="EMBL" id="ATX80367.1"/>
    </source>
</evidence>
<evidence type="ECO:0000313" key="3">
    <source>
        <dbReference type="Proteomes" id="UP000231701"/>
    </source>
</evidence>
<reference evidence="2 3" key="1">
    <citation type="submission" date="2016-12" db="EMBL/GenBank/DDBJ databases">
        <title>Isolation and genomic insights into novel planktonic Zetaproteobacteria from stratified waters of the Chesapeake Bay.</title>
        <authorList>
            <person name="McAllister S.M."/>
            <person name="Kato S."/>
            <person name="Chan C.S."/>
            <person name="Chiu B.K."/>
            <person name="Field E.K."/>
        </authorList>
    </citation>
    <scope>NUCLEOTIDE SEQUENCE [LARGE SCALE GENOMIC DNA]</scope>
    <source>
        <strain evidence="2 3">CP-5</strain>
    </source>
</reference>
<feature type="signal peptide" evidence="1">
    <location>
        <begin position="1"/>
        <end position="19"/>
    </location>
</feature>
<feature type="chain" id="PRO_5014823572" description="Small metal-binding protein" evidence="1">
    <location>
        <begin position="20"/>
        <end position="83"/>
    </location>
</feature>
<organism evidence="2 3">
    <name type="scientific">Mariprofundus aestuarium</name>
    <dbReference type="NCBI Taxonomy" id="1921086"/>
    <lineage>
        <taxon>Bacteria</taxon>
        <taxon>Pseudomonadati</taxon>
        <taxon>Pseudomonadota</taxon>
        <taxon>Candidatius Mariprofundia</taxon>
        <taxon>Mariprofundales</taxon>
        <taxon>Mariprofundaceae</taxon>
        <taxon>Mariprofundus</taxon>
    </lineage>
</organism>
<evidence type="ECO:0000256" key="1">
    <source>
        <dbReference type="SAM" id="SignalP"/>
    </source>
</evidence>
<sequence>MKKILFLFSLLAFSLPAHAGLTSVEDRAQEVRAQVEGNNNYHAELARQFATIAVTEKGEHDTQTAQEFIKMAEEHAAQAGGAQ</sequence>
<dbReference type="AlphaFoldDB" id="A0A2K8KZF1"/>
<keyword evidence="1" id="KW-0732">Signal</keyword>
<keyword evidence="3" id="KW-1185">Reference proteome</keyword>
<protein>
    <recommendedName>
        <fullName evidence="4">Small metal-binding protein</fullName>
    </recommendedName>
</protein>
<dbReference type="KEGG" id="maes:Ga0123461_1961"/>
<proteinExistence type="predicted"/>
<dbReference type="EMBL" id="CP018799">
    <property type="protein sequence ID" value="ATX80367.1"/>
    <property type="molecule type" value="Genomic_DNA"/>
</dbReference>
<gene>
    <name evidence="2" type="ORF">Ga0123461_1961</name>
</gene>